<keyword evidence="1" id="KW-0812">Transmembrane</keyword>
<evidence type="ECO:0000256" key="1">
    <source>
        <dbReference type="SAM" id="Phobius"/>
    </source>
</evidence>
<sequence length="113" mass="12485">MTDISSSAVNPTDNKTLGYIAGILMILCAPAGVIISYIDRGKATPLVASHYNYLIGTFWKGLLFMMISAVLTFLVIGIFAYFATSLWYLFRCIKSLVYLHRGEPIAIPSTWLA</sequence>
<dbReference type="RefSeq" id="WP_022717553.1">
    <property type="nucleotide sequence ID" value="NZ_ATTQ01000016.1"/>
</dbReference>
<keyword evidence="1" id="KW-0472">Membrane</keyword>
<feature type="transmembrane region" description="Helical" evidence="1">
    <location>
        <begin position="58"/>
        <end position="90"/>
    </location>
</feature>
<gene>
    <name evidence="2" type="ORF">BCL32_6236</name>
</gene>
<dbReference type="EMBL" id="VISO01000003">
    <property type="protein sequence ID" value="TVZ65895.1"/>
    <property type="molecule type" value="Genomic_DNA"/>
</dbReference>
<evidence type="ECO:0000313" key="2">
    <source>
        <dbReference type="EMBL" id="TVZ65895.1"/>
    </source>
</evidence>
<dbReference type="Proteomes" id="UP000319824">
    <property type="component" value="Unassembled WGS sequence"/>
</dbReference>
<organism evidence="2 3">
    <name type="scientific">Rhizobium mongolense USDA 1844</name>
    <dbReference type="NCBI Taxonomy" id="1079460"/>
    <lineage>
        <taxon>Bacteria</taxon>
        <taxon>Pseudomonadati</taxon>
        <taxon>Pseudomonadota</taxon>
        <taxon>Alphaproteobacteria</taxon>
        <taxon>Hyphomicrobiales</taxon>
        <taxon>Rhizobiaceae</taxon>
        <taxon>Rhizobium/Agrobacterium group</taxon>
        <taxon>Rhizobium</taxon>
    </lineage>
</organism>
<reference evidence="2 3" key="1">
    <citation type="submission" date="2019-06" db="EMBL/GenBank/DDBJ databases">
        <title>Pac Bio to generate improved reference genome sequences for organisms with transposon mutant libraries (support for FEBA project).</title>
        <authorList>
            <person name="Blow M."/>
        </authorList>
    </citation>
    <scope>NUCLEOTIDE SEQUENCE [LARGE SCALE GENOMIC DNA]</scope>
    <source>
        <strain evidence="2 3">USDA 1844</strain>
    </source>
</reference>
<dbReference type="AlphaFoldDB" id="A0A559SU78"/>
<proteinExistence type="predicted"/>
<feature type="transmembrane region" description="Helical" evidence="1">
    <location>
        <begin position="16"/>
        <end position="38"/>
    </location>
</feature>
<keyword evidence="1" id="KW-1133">Transmembrane helix</keyword>
<comment type="caution">
    <text evidence="2">The sequence shown here is derived from an EMBL/GenBank/DDBJ whole genome shotgun (WGS) entry which is preliminary data.</text>
</comment>
<protein>
    <submittedName>
        <fullName evidence="2">Putative membrane protein</fullName>
    </submittedName>
</protein>
<evidence type="ECO:0000313" key="3">
    <source>
        <dbReference type="Proteomes" id="UP000319824"/>
    </source>
</evidence>
<name>A0A559SU78_9HYPH</name>
<accession>A0A559SU78</accession>